<dbReference type="PANTHER" id="PTHR12802:SF155">
    <property type="entry name" value="DEUBIQUITINASE MYSM1"/>
    <property type="match status" value="1"/>
</dbReference>
<keyword evidence="6" id="KW-1133">Transmembrane helix</keyword>
<keyword evidence="4" id="KW-0804">Transcription</keyword>
<gene>
    <name evidence="10" type="primary">CCA1_0</name>
    <name evidence="10" type="ORF">CK203_028644</name>
</gene>
<evidence type="ECO:0000313" key="11">
    <source>
        <dbReference type="Proteomes" id="UP000288805"/>
    </source>
</evidence>
<feature type="domain" description="SANT" evidence="8">
    <location>
        <begin position="173"/>
        <end position="224"/>
    </location>
</feature>
<dbReference type="PANTHER" id="PTHR12802">
    <property type="entry name" value="SWI/SNF COMPLEX-RELATED"/>
    <property type="match status" value="1"/>
</dbReference>
<dbReference type="InterPro" id="IPR017930">
    <property type="entry name" value="Myb_dom"/>
</dbReference>
<keyword evidence="3" id="KW-0238">DNA-binding</keyword>
<feature type="domain" description="Myb-like" evidence="7">
    <location>
        <begin position="170"/>
        <end position="220"/>
    </location>
</feature>
<dbReference type="Pfam" id="PF00249">
    <property type="entry name" value="Myb_DNA-binding"/>
    <property type="match status" value="1"/>
</dbReference>
<keyword evidence="2" id="KW-0805">Transcription regulation</keyword>
<evidence type="ECO:0000313" key="10">
    <source>
        <dbReference type="EMBL" id="RVW95418.1"/>
    </source>
</evidence>
<dbReference type="InterPro" id="IPR017884">
    <property type="entry name" value="SANT_dom"/>
</dbReference>
<evidence type="ECO:0000256" key="1">
    <source>
        <dbReference type="ARBA" id="ARBA00004123"/>
    </source>
</evidence>
<evidence type="ECO:0000256" key="4">
    <source>
        <dbReference type="ARBA" id="ARBA00023163"/>
    </source>
</evidence>
<dbReference type="NCBIfam" id="TIGR01557">
    <property type="entry name" value="myb_SHAQKYF"/>
    <property type="match status" value="1"/>
</dbReference>
<comment type="caution">
    <text evidence="10">The sequence shown here is derived from an EMBL/GenBank/DDBJ whole genome shotgun (WGS) entry which is preliminary data.</text>
</comment>
<comment type="subcellular location">
    <subcellularLocation>
        <location evidence="1">Nucleus</location>
    </subcellularLocation>
</comment>
<evidence type="ECO:0000259" key="7">
    <source>
        <dbReference type="PROSITE" id="PS50090"/>
    </source>
</evidence>
<dbReference type="PROSITE" id="PS51294">
    <property type="entry name" value="HTH_MYB"/>
    <property type="match status" value="1"/>
</dbReference>
<dbReference type="CDD" id="cd00167">
    <property type="entry name" value="SANT"/>
    <property type="match status" value="1"/>
</dbReference>
<sequence>MPFAEGTVVRLGGRRNREMRGLRFLFCVCVFCSFLGNQTEDTGFYRRFWRPTIRFGACKFGMLIIDVRKQRRISTDSLCFLYFAVVLLYQVSLTKTARLFVVFKTSRDERRLSYSSFVRLHNLKQRKLSRFGNLKQRKLPRFGNGHIFLWRGLDYQVMNLGQHQTRKPYTITKQRERWTEEEHNRFLEALKLYGRAWQRIEEHIGTKTAVQIRSHAQKFFSKTLRCDMARLRFHTSYLSTTHFFVKQIKSRYLMSNGLYYVSSLKINLEKSELNEGFQLDNELGCRRGSFHTNYLGTQFGAQSIWVHNLVFNLRLFQCGI</sequence>
<dbReference type="PROSITE" id="PS51293">
    <property type="entry name" value="SANT"/>
    <property type="match status" value="1"/>
</dbReference>
<evidence type="ECO:0000256" key="5">
    <source>
        <dbReference type="ARBA" id="ARBA00023242"/>
    </source>
</evidence>
<dbReference type="SUPFAM" id="SSF46689">
    <property type="entry name" value="Homeodomain-like"/>
    <property type="match status" value="1"/>
</dbReference>
<accession>A0A438IFA3</accession>
<name>A0A438IFA3_VITVI</name>
<dbReference type="GO" id="GO:0003677">
    <property type="term" value="F:DNA binding"/>
    <property type="evidence" value="ECO:0007669"/>
    <property type="project" value="UniProtKB-KW"/>
</dbReference>
<dbReference type="InterPro" id="IPR006447">
    <property type="entry name" value="Myb_dom_plants"/>
</dbReference>
<dbReference type="SMART" id="SM00717">
    <property type="entry name" value="SANT"/>
    <property type="match status" value="1"/>
</dbReference>
<dbReference type="AlphaFoldDB" id="A0A438IFA3"/>
<dbReference type="EMBL" id="QGNW01000114">
    <property type="protein sequence ID" value="RVW95418.1"/>
    <property type="molecule type" value="Genomic_DNA"/>
</dbReference>
<feature type="transmembrane region" description="Helical" evidence="6">
    <location>
        <begin position="21"/>
        <end position="36"/>
    </location>
</feature>
<evidence type="ECO:0000256" key="3">
    <source>
        <dbReference type="ARBA" id="ARBA00023125"/>
    </source>
</evidence>
<feature type="transmembrane region" description="Helical" evidence="6">
    <location>
        <begin position="79"/>
        <end position="103"/>
    </location>
</feature>
<keyword evidence="6" id="KW-0812">Transmembrane</keyword>
<dbReference type="Proteomes" id="UP000288805">
    <property type="component" value="Unassembled WGS sequence"/>
</dbReference>
<dbReference type="GO" id="GO:0010468">
    <property type="term" value="P:regulation of gene expression"/>
    <property type="evidence" value="ECO:0007669"/>
    <property type="project" value="UniProtKB-ARBA"/>
</dbReference>
<proteinExistence type="predicted"/>
<evidence type="ECO:0000256" key="6">
    <source>
        <dbReference type="SAM" id="Phobius"/>
    </source>
</evidence>
<evidence type="ECO:0000256" key="2">
    <source>
        <dbReference type="ARBA" id="ARBA00023015"/>
    </source>
</evidence>
<dbReference type="InterPro" id="IPR001005">
    <property type="entry name" value="SANT/Myb"/>
</dbReference>
<dbReference type="GO" id="GO:0005634">
    <property type="term" value="C:nucleus"/>
    <property type="evidence" value="ECO:0007669"/>
    <property type="project" value="UniProtKB-SubCell"/>
</dbReference>
<protein>
    <submittedName>
        <fullName evidence="10">Protein CCA1</fullName>
    </submittedName>
</protein>
<reference evidence="10 11" key="1">
    <citation type="journal article" date="2018" name="PLoS Genet.">
        <title>Population sequencing reveals clonal diversity and ancestral inbreeding in the grapevine cultivar Chardonnay.</title>
        <authorList>
            <person name="Roach M.J."/>
            <person name="Johnson D.L."/>
            <person name="Bohlmann J."/>
            <person name="van Vuuren H.J."/>
            <person name="Jones S.J."/>
            <person name="Pretorius I.S."/>
            <person name="Schmidt S.A."/>
            <person name="Borneman A.R."/>
        </authorList>
    </citation>
    <scope>NUCLEOTIDE SEQUENCE [LARGE SCALE GENOMIC DNA]</scope>
    <source>
        <strain evidence="11">cv. Chardonnay</strain>
        <tissue evidence="10">Leaf</tissue>
    </source>
</reference>
<dbReference type="InterPro" id="IPR009057">
    <property type="entry name" value="Homeodomain-like_sf"/>
</dbReference>
<dbReference type="FunFam" id="1.10.10.60:FF:000023">
    <property type="entry name" value="protein REVEILLE 6 isoform X1"/>
    <property type="match status" value="1"/>
</dbReference>
<evidence type="ECO:0000259" key="9">
    <source>
        <dbReference type="PROSITE" id="PS51294"/>
    </source>
</evidence>
<organism evidence="10 11">
    <name type="scientific">Vitis vinifera</name>
    <name type="common">Grape</name>
    <dbReference type="NCBI Taxonomy" id="29760"/>
    <lineage>
        <taxon>Eukaryota</taxon>
        <taxon>Viridiplantae</taxon>
        <taxon>Streptophyta</taxon>
        <taxon>Embryophyta</taxon>
        <taxon>Tracheophyta</taxon>
        <taxon>Spermatophyta</taxon>
        <taxon>Magnoliopsida</taxon>
        <taxon>eudicotyledons</taxon>
        <taxon>Gunneridae</taxon>
        <taxon>Pentapetalae</taxon>
        <taxon>rosids</taxon>
        <taxon>Vitales</taxon>
        <taxon>Vitaceae</taxon>
        <taxon>Viteae</taxon>
        <taxon>Vitis</taxon>
    </lineage>
</organism>
<keyword evidence="5" id="KW-0539">Nucleus</keyword>
<evidence type="ECO:0000259" key="8">
    <source>
        <dbReference type="PROSITE" id="PS51293"/>
    </source>
</evidence>
<dbReference type="PROSITE" id="PS50090">
    <property type="entry name" value="MYB_LIKE"/>
    <property type="match status" value="1"/>
</dbReference>
<keyword evidence="6" id="KW-0472">Membrane</keyword>
<feature type="domain" description="HTH myb-type" evidence="9">
    <location>
        <begin position="170"/>
        <end position="224"/>
    </location>
</feature>
<dbReference type="Gene3D" id="1.10.10.60">
    <property type="entry name" value="Homeodomain-like"/>
    <property type="match status" value="1"/>
</dbReference>